<sequence length="104" mass="12182">MYKLNKKLSGIFREMAGIYRFRGSEDRFRVQAYENSARVLDHLQEDIRNYMKNDHLVEVKGIGESIAKKIREYVKTGKIDKYEELKKNVPPDFVDLMDVQGIGP</sequence>
<dbReference type="PANTHER" id="PTHR11276:SF28">
    <property type="entry name" value="DNA POLYMERASE LAMBDA"/>
    <property type="match status" value="1"/>
</dbReference>
<dbReference type="Gene3D" id="1.10.150.110">
    <property type="entry name" value="DNA polymerase beta, N-terminal domain-like"/>
    <property type="match status" value="1"/>
</dbReference>
<dbReference type="InterPro" id="IPR010996">
    <property type="entry name" value="HHH_MUS81"/>
</dbReference>
<dbReference type="AlphaFoldDB" id="A0A521CGG1"/>
<feature type="domain" description="Crossover junction endonuclease MUS81-like HHH" evidence="1">
    <location>
        <begin position="5"/>
        <end position="78"/>
    </location>
</feature>
<evidence type="ECO:0000259" key="1">
    <source>
        <dbReference type="Pfam" id="PF14716"/>
    </source>
</evidence>
<proteinExistence type="predicted"/>
<dbReference type="PANTHER" id="PTHR11276">
    <property type="entry name" value="DNA POLYMERASE TYPE-X FAMILY MEMBER"/>
    <property type="match status" value="1"/>
</dbReference>
<protein>
    <submittedName>
        <fullName evidence="2">Helix-hairpin-helix domain-containing protein</fullName>
    </submittedName>
</protein>
<dbReference type="EMBL" id="FXTH01000006">
    <property type="protein sequence ID" value="SMO58455.1"/>
    <property type="molecule type" value="Genomic_DNA"/>
</dbReference>
<dbReference type="GO" id="GO:0006281">
    <property type="term" value="P:DNA repair"/>
    <property type="evidence" value="ECO:0007669"/>
    <property type="project" value="InterPro"/>
</dbReference>
<dbReference type="InterPro" id="IPR027421">
    <property type="entry name" value="DNA_pol_lamdba_lyase_dom_sf"/>
</dbReference>
<keyword evidence="3" id="KW-1185">Reference proteome</keyword>
<gene>
    <name evidence="2" type="ORF">SAMN06265218_10638</name>
</gene>
<dbReference type="RefSeq" id="WP_221929972.1">
    <property type="nucleotide sequence ID" value="NZ_FXTH01000006.1"/>
</dbReference>
<dbReference type="GO" id="GO:0003677">
    <property type="term" value="F:DNA binding"/>
    <property type="evidence" value="ECO:0007669"/>
    <property type="project" value="InterPro"/>
</dbReference>
<dbReference type="Proteomes" id="UP000317593">
    <property type="component" value="Unassembled WGS sequence"/>
</dbReference>
<organism evidence="2 3">
    <name type="scientific">Fodinibius sediminis</name>
    <dbReference type="NCBI Taxonomy" id="1214077"/>
    <lineage>
        <taxon>Bacteria</taxon>
        <taxon>Pseudomonadati</taxon>
        <taxon>Balneolota</taxon>
        <taxon>Balneolia</taxon>
        <taxon>Balneolales</taxon>
        <taxon>Balneolaceae</taxon>
        <taxon>Fodinibius</taxon>
    </lineage>
</organism>
<dbReference type="SUPFAM" id="SSF47802">
    <property type="entry name" value="DNA polymerase beta, N-terminal domain-like"/>
    <property type="match status" value="1"/>
</dbReference>
<name>A0A521CGG1_9BACT</name>
<evidence type="ECO:0000313" key="3">
    <source>
        <dbReference type="Proteomes" id="UP000317593"/>
    </source>
</evidence>
<dbReference type="Pfam" id="PF14716">
    <property type="entry name" value="HHH_8"/>
    <property type="match status" value="1"/>
</dbReference>
<dbReference type="GO" id="GO:0003887">
    <property type="term" value="F:DNA-directed DNA polymerase activity"/>
    <property type="evidence" value="ECO:0007669"/>
    <property type="project" value="InterPro"/>
</dbReference>
<accession>A0A521CGG1</accession>
<reference evidence="2 3" key="1">
    <citation type="submission" date="2017-05" db="EMBL/GenBank/DDBJ databases">
        <authorList>
            <person name="Varghese N."/>
            <person name="Submissions S."/>
        </authorList>
    </citation>
    <scope>NUCLEOTIDE SEQUENCE [LARGE SCALE GENOMIC DNA]</scope>
    <source>
        <strain evidence="2 3">DSM 21194</strain>
    </source>
</reference>
<evidence type="ECO:0000313" key="2">
    <source>
        <dbReference type="EMBL" id="SMO58455.1"/>
    </source>
</evidence>
<dbReference type="InterPro" id="IPR022312">
    <property type="entry name" value="DNA_pol_X"/>
</dbReference>